<reference evidence="2" key="1">
    <citation type="submission" date="2017-09" db="EMBL/GenBank/DDBJ databases">
        <title>Depth-based differentiation of microbial function through sediment-hosted aquifers and enrichment of novel symbionts in the deep terrestrial subsurface.</title>
        <authorList>
            <person name="Probst A.J."/>
            <person name="Ladd B."/>
            <person name="Jarett J.K."/>
            <person name="Geller-Mcgrath D.E."/>
            <person name="Sieber C.M.K."/>
            <person name="Emerson J.B."/>
            <person name="Anantharaman K."/>
            <person name="Thomas B.C."/>
            <person name="Malmstrom R."/>
            <person name="Stieglmeier M."/>
            <person name="Klingl A."/>
            <person name="Woyke T."/>
            <person name="Ryan C.M."/>
            <person name="Banfield J.F."/>
        </authorList>
    </citation>
    <scope>NUCLEOTIDE SEQUENCE [LARGE SCALE GENOMIC DNA]</scope>
</reference>
<accession>A0A2M7D7Q7</accession>
<comment type="caution">
    <text evidence="1">The sequence shown here is derived from an EMBL/GenBank/DDBJ whole genome shotgun (WGS) entry which is preliminary data.</text>
</comment>
<organism evidence="1 2">
    <name type="scientific">Candidatus Nealsonbacteria bacterium CG02_land_8_20_14_3_00_40_11</name>
    <dbReference type="NCBI Taxonomy" id="1974700"/>
    <lineage>
        <taxon>Bacteria</taxon>
        <taxon>Candidatus Nealsoniibacteriota</taxon>
    </lineage>
</organism>
<sequence>MISRFKKVLKVINPHFKKEQFLEEHNRLSPLNLQATISLLSRFRTEKALLFKDNSWPIDKLRRPFVLWLTSLTSKEKENIN</sequence>
<evidence type="ECO:0000313" key="1">
    <source>
        <dbReference type="EMBL" id="PIV42430.1"/>
    </source>
</evidence>
<dbReference type="AlphaFoldDB" id="A0A2M7D7Q7"/>
<evidence type="ECO:0000313" key="2">
    <source>
        <dbReference type="Proteomes" id="UP000230304"/>
    </source>
</evidence>
<proteinExistence type="predicted"/>
<protein>
    <submittedName>
        <fullName evidence="1">Uncharacterized protein</fullName>
    </submittedName>
</protein>
<gene>
    <name evidence="1" type="ORF">COS26_02120</name>
</gene>
<dbReference type="EMBL" id="PEUA01000047">
    <property type="protein sequence ID" value="PIV42430.1"/>
    <property type="molecule type" value="Genomic_DNA"/>
</dbReference>
<name>A0A2M7D7Q7_9BACT</name>
<dbReference type="Proteomes" id="UP000230304">
    <property type="component" value="Unassembled WGS sequence"/>
</dbReference>